<dbReference type="AlphaFoldDB" id="A0A0G3XEH8"/>
<dbReference type="RefSeq" id="WP_047820650.1">
    <property type="nucleotide sequence ID" value="NZ_CP011770.1"/>
</dbReference>
<dbReference type="PANTHER" id="PTHR24567:SF74">
    <property type="entry name" value="HTH-TYPE TRANSCRIPTIONAL REGULATOR ARCR"/>
    <property type="match status" value="1"/>
</dbReference>
<dbReference type="PROSITE" id="PS00889">
    <property type="entry name" value="CNMP_BINDING_2"/>
    <property type="match status" value="1"/>
</dbReference>
<sequence>MQTVDISRLGDLLPQGSLFADCSDEELGEIVARGQVRQFPAGKEIMAQGEEGDALFILLSGTARVSVLAANGREIVLDYAEAGEVLGEIAMIDGGLRTASVHAFTECEALRLTRGAFAELTERHPQMAMRLMQALARRLRQTNLTIEAERAYTSGPRLARFLLRLMIGGAEDGQSADGGARLRLALSQGELGNFAGMSREQINRQLSAWVDCGIVALNQGRVTILDREALIDIAEEW</sequence>
<reference evidence="4 5" key="1">
    <citation type="submission" date="2015-06" db="EMBL/GenBank/DDBJ databases">
        <authorList>
            <person name="Zeng Y."/>
            <person name="Huang Y."/>
        </authorList>
    </citation>
    <scope>NUCLEOTIDE SEQUENCE [LARGE SCALE GENOMIC DNA]</scope>
    <source>
        <strain evidence="4 5">PQ-2</strain>
    </source>
</reference>
<keyword evidence="2" id="KW-0238">DNA-binding</keyword>
<keyword evidence="1" id="KW-0805">Transcription regulation</keyword>
<dbReference type="PANTHER" id="PTHR24567">
    <property type="entry name" value="CRP FAMILY TRANSCRIPTIONAL REGULATORY PROTEIN"/>
    <property type="match status" value="1"/>
</dbReference>
<gene>
    <name evidence="4" type="ORF">AB433_08250</name>
</gene>
<keyword evidence="3" id="KW-0804">Transcription</keyword>
<dbReference type="InterPro" id="IPR018490">
    <property type="entry name" value="cNMP-bd_dom_sf"/>
</dbReference>
<evidence type="ECO:0000256" key="3">
    <source>
        <dbReference type="ARBA" id="ARBA00023163"/>
    </source>
</evidence>
<dbReference type="InterPro" id="IPR000595">
    <property type="entry name" value="cNMP-bd_dom"/>
</dbReference>
<dbReference type="Gene3D" id="2.60.120.10">
    <property type="entry name" value="Jelly Rolls"/>
    <property type="match status" value="1"/>
</dbReference>
<dbReference type="Pfam" id="PF00027">
    <property type="entry name" value="cNMP_binding"/>
    <property type="match status" value="1"/>
</dbReference>
<dbReference type="SMART" id="SM00100">
    <property type="entry name" value="cNMP"/>
    <property type="match status" value="1"/>
</dbReference>
<dbReference type="CDD" id="cd00038">
    <property type="entry name" value="CAP_ED"/>
    <property type="match status" value="1"/>
</dbReference>
<dbReference type="SMART" id="SM00419">
    <property type="entry name" value="HTH_CRP"/>
    <property type="match status" value="1"/>
</dbReference>
<dbReference type="GO" id="GO:0003677">
    <property type="term" value="F:DNA binding"/>
    <property type="evidence" value="ECO:0007669"/>
    <property type="project" value="UniProtKB-KW"/>
</dbReference>
<dbReference type="GO" id="GO:0003700">
    <property type="term" value="F:DNA-binding transcription factor activity"/>
    <property type="evidence" value="ECO:0007669"/>
    <property type="project" value="TreeGrafter"/>
</dbReference>
<proteinExistence type="predicted"/>
<dbReference type="Pfam" id="PF13545">
    <property type="entry name" value="HTH_Crp_2"/>
    <property type="match status" value="1"/>
</dbReference>
<name>A0A0G3XEH8_9SPHN</name>
<dbReference type="PROSITE" id="PS51063">
    <property type="entry name" value="HTH_CRP_2"/>
    <property type="match status" value="1"/>
</dbReference>
<dbReference type="InterPro" id="IPR014710">
    <property type="entry name" value="RmlC-like_jellyroll"/>
</dbReference>
<dbReference type="Gene3D" id="1.10.10.10">
    <property type="entry name" value="Winged helix-like DNA-binding domain superfamily/Winged helix DNA-binding domain"/>
    <property type="match status" value="1"/>
</dbReference>
<evidence type="ECO:0000256" key="1">
    <source>
        <dbReference type="ARBA" id="ARBA00023015"/>
    </source>
</evidence>
<dbReference type="EMBL" id="CP011770">
    <property type="protein sequence ID" value="AKM09970.1"/>
    <property type="molecule type" value="Genomic_DNA"/>
</dbReference>
<dbReference type="OrthoDB" id="3525895at2"/>
<dbReference type="KEGG" id="cna:AB433_08250"/>
<dbReference type="GO" id="GO:0005829">
    <property type="term" value="C:cytosol"/>
    <property type="evidence" value="ECO:0007669"/>
    <property type="project" value="TreeGrafter"/>
</dbReference>
<dbReference type="SUPFAM" id="SSF46785">
    <property type="entry name" value="Winged helix' DNA-binding domain"/>
    <property type="match status" value="1"/>
</dbReference>
<evidence type="ECO:0000256" key="2">
    <source>
        <dbReference type="ARBA" id="ARBA00023125"/>
    </source>
</evidence>
<dbReference type="Proteomes" id="UP000035287">
    <property type="component" value="Chromosome"/>
</dbReference>
<dbReference type="InterPro" id="IPR036388">
    <property type="entry name" value="WH-like_DNA-bd_sf"/>
</dbReference>
<dbReference type="SUPFAM" id="SSF51206">
    <property type="entry name" value="cAMP-binding domain-like"/>
    <property type="match status" value="1"/>
</dbReference>
<dbReference type="PATRIC" id="fig|1348774.3.peg.1728"/>
<accession>A0A0G3XEH8</accession>
<dbReference type="PROSITE" id="PS50042">
    <property type="entry name" value="CNMP_BINDING_3"/>
    <property type="match status" value="1"/>
</dbReference>
<dbReference type="InterPro" id="IPR012318">
    <property type="entry name" value="HTH_CRP"/>
</dbReference>
<evidence type="ECO:0000313" key="4">
    <source>
        <dbReference type="EMBL" id="AKM09970.1"/>
    </source>
</evidence>
<protein>
    <submittedName>
        <fullName evidence="4">Crp/Fnr family transcriptional regulator</fullName>
    </submittedName>
</protein>
<dbReference type="InterPro" id="IPR018488">
    <property type="entry name" value="cNMP-bd_CS"/>
</dbReference>
<evidence type="ECO:0000313" key="5">
    <source>
        <dbReference type="Proteomes" id="UP000035287"/>
    </source>
</evidence>
<keyword evidence="5" id="KW-1185">Reference proteome</keyword>
<dbReference type="InterPro" id="IPR036390">
    <property type="entry name" value="WH_DNA-bd_sf"/>
</dbReference>
<organism evidence="4 5">
    <name type="scientific">Croceicoccus naphthovorans</name>
    <dbReference type="NCBI Taxonomy" id="1348774"/>
    <lineage>
        <taxon>Bacteria</taxon>
        <taxon>Pseudomonadati</taxon>
        <taxon>Pseudomonadota</taxon>
        <taxon>Alphaproteobacteria</taxon>
        <taxon>Sphingomonadales</taxon>
        <taxon>Erythrobacteraceae</taxon>
        <taxon>Croceicoccus</taxon>
    </lineage>
</organism>
<dbReference type="InterPro" id="IPR050397">
    <property type="entry name" value="Env_Response_Regulators"/>
</dbReference>
<dbReference type="STRING" id="1348774.AB433_08250"/>